<keyword evidence="3" id="KW-1185">Reference proteome</keyword>
<dbReference type="AlphaFoldDB" id="A0A942U2F8"/>
<reference evidence="2" key="1">
    <citation type="submission" date="2021-05" db="EMBL/GenBank/DDBJ databases">
        <title>Novel Bacillus species.</title>
        <authorList>
            <person name="Liu G."/>
        </authorList>
    </citation>
    <scope>NUCLEOTIDE SEQUENCE</scope>
    <source>
        <strain evidence="2">FJAT-49825</strain>
    </source>
</reference>
<proteinExistence type="predicted"/>
<name>A0A942U2F8_9BACI</name>
<evidence type="ECO:0000313" key="3">
    <source>
        <dbReference type="Proteomes" id="UP000679749"/>
    </source>
</evidence>
<evidence type="ECO:0000256" key="1">
    <source>
        <dbReference type="SAM" id="Phobius"/>
    </source>
</evidence>
<dbReference type="Proteomes" id="UP000679749">
    <property type="component" value="Unassembled WGS sequence"/>
</dbReference>
<feature type="transmembrane region" description="Helical" evidence="1">
    <location>
        <begin position="20"/>
        <end position="42"/>
    </location>
</feature>
<comment type="caution">
    <text evidence="2">The sequence shown here is derived from an EMBL/GenBank/DDBJ whole genome shotgun (WGS) entry which is preliminary data.</text>
</comment>
<evidence type="ECO:0000313" key="2">
    <source>
        <dbReference type="EMBL" id="MBS4213381.1"/>
    </source>
</evidence>
<keyword evidence="1" id="KW-0812">Transmembrane</keyword>
<dbReference type="EMBL" id="JAGYPF010000002">
    <property type="protein sequence ID" value="MBS4213381.1"/>
    <property type="molecule type" value="Genomic_DNA"/>
</dbReference>
<keyword evidence="1" id="KW-1133">Transmembrane helix</keyword>
<protein>
    <submittedName>
        <fullName evidence="2">Uncharacterized protein</fullName>
    </submittedName>
</protein>
<accession>A0A942U2F8</accession>
<dbReference type="RefSeq" id="WP_213117872.1">
    <property type="nucleotide sequence ID" value="NZ_JAGYPF010000002.1"/>
</dbReference>
<keyword evidence="1" id="KW-0472">Membrane</keyword>
<gene>
    <name evidence="2" type="ORF">KHA99_13085</name>
</gene>
<sequence>MFQPFILSLFLYFPEDKSEYIPAVISFAIFFVAAILTFRFIIKISKREALKAKELEKQLERNNTSQKNS</sequence>
<organism evidence="2 3">
    <name type="scientific">Neobacillus rhizophilus</name>
    <dbReference type="NCBI Taxonomy" id="2833579"/>
    <lineage>
        <taxon>Bacteria</taxon>
        <taxon>Bacillati</taxon>
        <taxon>Bacillota</taxon>
        <taxon>Bacilli</taxon>
        <taxon>Bacillales</taxon>
        <taxon>Bacillaceae</taxon>
        <taxon>Neobacillus</taxon>
    </lineage>
</organism>